<accession>A0ABZ1IKB8</accession>
<dbReference type="SUPFAM" id="SSF51556">
    <property type="entry name" value="Metallo-dependent hydrolases"/>
    <property type="match status" value="1"/>
</dbReference>
<dbReference type="RefSeq" id="WP_326837137.1">
    <property type="nucleotide sequence ID" value="NZ_CP142149.1"/>
</dbReference>
<evidence type="ECO:0000256" key="1">
    <source>
        <dbReference type="ARBA" id="ARBA00023239"/>
    </source>
</evidence>
<organism evidence="3 4">
    <name type="scientific">Amycolatopsis rhabdoformis</name>
    <dbReference type="NCBI Taxonomy" id="1448059"/>
    <lineage>
        <taxon>Bacteria</taxon>
        <taxon>Bacillati</taxon>
        <taxon>Actinomycetota</taxon>
        <taxon>Actinomycetes</taxon>
        <taxon>Pseudonocardiales</taxon>
        <taxon>Pseudonocardiaceae</taxon>
        <taxon>Amycolatopsis</taxon>
    </lineage>
</organism>
<gene>
    <name evidence="3" type="ORF">VSH64_19905</name>
</gene>
<dbReference type="InterPro" id="IPR032466">
    <property type="entry name" value="Metal_Hydrolase"/>
</dbReference>
<name>A0ABZ1IKB8_9PSEU</name>
<sequence length="350" mass="38362">MNRWSDREIDDRLDASARDGRSALRAIDVHSHYLPPSYRRALHDAGITHPDGYHAGVPRWSAQEHLEQMERLGIETAVVSISTPGVVLGGDTDPRRVAAEANDEGAELVRAHPGRFGFYAALALPDVDAALREIDRAVDTLGAWGVSLLTHTDGLYLGDDRLDTVFAELSRRQLPVLVHPTAPATLVPGVMAGWSRSMYEFFFDTTRAVTNLVFSGVLERHPGVRLVIPHAGAALPALAQRIERNVWRANLSRDGDQERLPSFVGSLRRCYFDLAGSVLPYQLPSILSLVDDSRIVYGSDFPYTNAGLGAELNADLRTAETLSSDQKAAFLRHNAAALFPRRAETRGVPA</sequence>
<dbReference type="Gene3D" id="3.20.20.140">
    <property type="entry name" value="Metal-dependent hydrolases"/>
    <property type="match status" value="1"/>
</dbReference>
<dbReference type="InterPro" id="IPR006680">
    <property type="entry name" value="Amidohydro-rel"/>
</dbReference>
<evidence type="ECO:0000313" key="3">
    <source>
        <dbReference type="EMBL" id="WSE34331.1"/>
    </source>
</evidence>
<dbReference type="PANTHER" id="PTHR21240">
    <property type="entry name" value="2-AMINO-3-CARBOXYLMUCONATE-6-SEMIALDEHYDE DECARBOXYLASE"/>
    <property type="match status" value="1"/>
</dbReference>
<dbReference type="Proteomes" id="UP001330812">
    <property type="component" value="Chromosome"/>
</dbReference>
<evidence type="ECO:0000259" key="2">
    <source>
        <dbReference type="Pfam" id="PF04909"/>
    </source>
</evidence>
<protein>
    <submittedName>
        <fullName evidence="3">Amidohydrolase family protein</fullName>
    </submittedName>
</protein>
<dbReference type="EMBL" id="CP142149">
    <property type="protein sequence ID" value="WSE34331.1"/>
    <property type="molecule type" value="Genomic_DNA"/>
</dbReference>
<keyword evidence="1" id="KW-0456">Lyase</keyword>
<keyword evidence="4" id="KW-1185">Reference proteome</keyword>
<dbReference type="PANTHER" id="PTHR21240:SF28">
    <property type="entry name" value="ISO-OROTATE DECARBOXYLASE (EUROFUNG)"/>
    <property type="match status" value="1"/>
</dbReference>
<evidence type="ECO:0000313" key="4">
    <source>
        <dbReference type="Proteomes" id="UP001330812"/>
    </source>
</evidence>
<proteinExistence type="predicted"/>
<dbReference type="Pfam" id="PF04909">
    <property type="entry name" value="Amidohydro_2"/>
    <property type="match status" value="1"/>
</dbReference>
<feature type="domain" description="Amidohydrolase-related" evidence="2">
    <location>
        <begin position="27"/>
        <end position="340"/>
    </location>
</feature>
<reference evidence="3 4" key="1">
    <citation type="journal article" date="2015" name="Int. J. Syst. Evol. Microbiol.">
        <title>Amycolatopsis rhabdoformis sp. nov., an actinomycete isolated from a tropical forest soil.</title>
        <authorList>
            <person name="Souza W.R."/>
            <person name="Silva R.E."/>
            <person name="Goodfellow M."/>
            <person name="Busarakam K."/>
            <person name="Figueiro F.S."/>
            <person name="Ferreira D."/>
            <person name="Rodrigues-Filho E."/>
            <person name="Moraes L.A.B."/>
            <person name="Zucchi T.D."/>
        </authorList>
    </citation>
    <scope>NUCLEOTIDE SEQUENCE [LARGE SCALE GENOMIC DNA]</scope>
    <source>
        <strain evidence="3 4">NCIMB 14900</strain>
    </source>
</reference>
<dbReference type="InterPro" id="IPR032465">
    <property type="entry name" value="ACMSD"/>
</dbReference>